<keyword evidence="1" id="KW-0812">Transmembrane</keyword>
<evidence type="ECO:0008006" key="4">
    <source>
        <dbReference type="Google" id="ProtNLM"/>
    </source>
</evidence>
<organism evidence="2 3">
    <name type="scientific">Candidatus Roizmanbacteria bacterium CG03_land_8_20_14_0_80_39_12</name>
    <dbReference type="NCBI Taxonomy" id="1974847"/>
    <lineage>
        <taxon>Bacteria</taxon>
        <taxon>Candidatus Roizmaniibacteriota</taxon>
    </lineage>
</organism>
<dbReference type="AlphaFoldDB" id="A0A2M7BTH7"/>
<gene>
    <name evidence="2" type="ORF">COS52_01080</name>
</gene>
<dbReference type="EMBL" id="PEVA01000043">
    <property type="protein sequence ID" value="PIV08753.1"/>
    <property type="molecule type" value="Genomic_DNA"/>
</dbReference>
<reference evidence="3" key="1">
    <citation type="submission" date="2017-09" db="EMBL/GenBank/DDBJ databases">
        <title>Depth-based differentiation of microbial function through sediment-hosted aquifers and enrichment of novel symbionts in the deep terrestrial subsurface.</title>
        <authorList>
            <person name="Probst A.J."/>
            <person name="Ladd B."/>
            <person name="Jarett J.K."/>
            <person name="Geller-Mcgrath D.E."/>
            <person name="Sieber C.M.K."/>
            <person name="Emerson J.B."/>
            <person name="Anantharaman K."/>
            <person name="Thomas B.C."/>
            <person name="Malmstrom R."/>
            <person name="Stieglmeier M."/>
            <person name="Klingl A."/>
            <person name="Woyke T."/>
            <person name="Ryan C.M."/>
            <person name="Banfield J.F."/>
        </authorList>
    </citation>
    <scope>NUCLEOTIDE SEQUENCE [LARGE SCALE GENOMIC DNA]</scope>
</reference>
<keyword evidence="1" id="KW-1133">Transmembrane helix</keyword>
<accession>A0A2M7BTH7</accession>
<proteinExistence type="predicted"/>
<dbReference type="Proteomes" id="UP000230119">
    <property type="component" value="Unassembled WGS sequence"/>
</dbReference>
<protein>
    <recommendedName>
        <fullName evidence="4">Transcription factor zinc-finger domain-containing protein</fullName>
    </recommendedName>
</protein>
<evidence type="ECO:0000313" key="2">
    <source>
        <dbReference type="EMBL" id="PIV08753.1"/>
    </source>
</evidence>
<feature type="transmembrane region" description="Helical" evidence="1">
    <location>
        <begin position="117"/>
        <end position="137"/>
    </location>
</feature>
<evidence type="ECO:0000256" key="1">
    <source>
        <dbReference type="SAM" id="Phobius"/>
    </source>
</evidence>
<keyword evidence="1" id="KW-0472">Membrane</keyword>
<name>A0A2M7BTH7_9BACT</name>
<evidence type="ECO:0000313" key="3">
    <source>
        <dbReference type="Proteomes" id="UP000230119"/>
    </source>
</evidence>
<sequence length="231" mass="25393">MNVRNVDNEIVLHCSTCGSSFFDKNGINRITASSARLLTEEAQGQYVLGNQKICPKDKSILLEKVDLSLPKNTILLECPSCEGIFAYPDDLLKYKGIKAPQPLASGAFKLLPAPKSLFMLASFAVLTIAVLLNTGSFSTNTRAEKVIGKVYLSTSGFLLSVSFKTQVSETSTIVFYDATPERKETGRYSISSEPKKIHVGTIRGFDKNRDAFYSIQFSKTSTPISEVQLEK</sequence>
<comment type="caution">
    <text evidence="2">The sequence shown here is derived from an EMBL/GenBank/DDBJ whole genome shotgun (WGS) entry which is preliminary data.</text>
</comment>